<sequence length="405" mass="44526">MRILSVFGTRPEAIKMAPLVLALGEAEGIDSRVCVTGQHRQMLDDVMSAFSLRADYDLNIMRPNQSLSEVFSAVMTGIDPIIADYNPDYVLVQGDTATSTAAALAAFFRSVSVGHVEAGLRTGNLMSPWPEEANRRVTAVVTTRHYAPTSRARSALLKEGYPPDAVIVTGNTVIDGLLRMAANIAQPGELRRSLEVKYSWLDTSKRLVLVTGHRRESFGSGFRQICEALKTISRRDDIQIVYPVHLNPNVRGPVFDHLRDAPNVFLIEPLNYPEFVYLMSRSYLILTDSGGIQEEAPALRKPVLVMRDTSERMEAVDAGVARLVTTDPALIVAGVERLLDVPAEHEAMSRGANPFGDGRASKLIVHDLLNVGRPQRPTDHITNVSLLQNAEMHSRPTPPLSQPAY</sequence>
<comment type="similarity">
    <text evidence="3 5">Belongs to the UDP-N-acetylglucosamine 2-epimerase family.</text>
</comment>
<dbReference type="PANTHER" id="PTHR43174:SF2">
    <property type="entry name" value="UDP-N-ACETYLGLUCOSAMINE 2-EPIMERASE"/>
    <property type="match status" value="1"/>
</dbReference>
<evidence type="ECO:0000256" key="4">
    <source>
        <dbReference type="ARBA" id="ARBA00038858"/>
    </source>
</evidence>
<dbReference type="AlphaFoldDB" id="A0A4U6RV57"/>
<evidence type="ECO:0000259" key="6">
    <source>
        <dbReference type="Pfam" id="PF02350"/>
    </source>
</evidence>
<dbReference type="NCBIfam" id="TIGR00236">
    <property type="entry name" value="wecB"/>
    <property type="match status" value="1"/>
</dbReference>
<feature type="domain" description="UDP-N-acetylglucosamine 2-epimerase" evidence="6">
    <location>
        <begin position="23"/>
        <end position="366"/>
    </location>
</feature>
<dbReference type="PANTHER" id="PTHR43174">
    <property type="entry name" value="UDP-N-ACETYLGLUCOSAMINE 2-EPIMERASE"/>
    <property type="match status" value="1"/>
</dbReference>
<dbReference type="RefSeq" id="WP_137481611.1">
    <property type="nucleotide sequence ID" value="NZ_SZZP01000018.1"/>
</dbReference>
<evidence type="ECO:0000256" key="1">
    <source>
        <dbReference type="ARBA" id="ARBA00023235"/>
    </source>
</evidence>
<evidence type="ECO:0000256" key="5">
    <source>
        <dbReference type="RuleBase" id="RU003513"/>
    </source>
</evidence>
<dbReference type="InterPro" id="IPR029767">
    <property type="entry name" value="WecB-like"/>
</dbReference>
<dbReference type="Pfam" id="PF02350">
    <property type="entry name" value="Epimerase_2"/>
    <property type="match status" value="1"/>
</dbReference>
<dbReference type="EMBL" id="SZZP01000018">
    <property type="protein sequence ID" value="TKV78251.1"/>
    <property type="molecule type" value="Genomic_DNA"/>
</dbReference>
<dbReference type="GO" id="GO:0008761">
    <property type="term" value="F:UDP-N-acetylglucosamine 2-epimerase activity"/>
    <property type="evidence" value="ECO:0007669"/>
    <property type="project" value="UniProtKB-EC"/>
</dbReference>
<dbReference type="Gene3D" id="3.40.50.2000">
    <property type="entry name" value="Glycogen Phosphorylase B"/>
    <property type="match status" value="2"/>
</dbReference>
<dbReference type="SUPFAM" id="SSF53756">
    <property type="entry name" value="UDP-Glycosyltransferase/glycogen phosphorylase"/>
    <property type="match status" value="1"/>
</dbReference>
<comment type="caution">
    <text evidence="7">The sequence shown here is derived from an EMBL/GenBank/DDBJ whole genome shotgun (WGS) entry which is preliminary data.</text>
</comment>
<name>A0A4U6RV57_BRAEL</name>
<dbReference type="InterPro" id="IPR003331">
    <property type="entry name" value="UDP_GlcNAc_Epimerase_2_dom"/>
</dbReference>
<dbReference type="Proteomes" id="UP000305095">
    <property type="component" value="Unassembled WGS sequence"/>
</dbReference>
<keyword evidence="1 5" id="KW-0413">Isomerase</keyword>
<reference evidence="7 8" key="1">
    <citation type="submission" date="2019-05" db="EMBL/GenBank/DDBJ databases">
        <title>Draft Genome of Bradyrhizobium elkanii strain SEMIA 938, Used in Commercial Inoculants for Lupinus spp. in Brazil.</title>
        <authorList>
            <person name="Hungria M."/>
            <person name="Delamuta J.R.M."/>
            <person name="Ribeiro R.A."/>
            <person name="Nogueira M.A."/>
        </authorList>
    </citation>
    <scope>NUCLEOTIDE SEQUENCE [LARGE SCALE GENOMIC DNA]</scope>
    <source>
        <strain evidence="7 8">Semia 938</strain>
    </source>
</reference>
<dbReference type="EC" id="5.1.3.14" evidence="4"/>
<organism evidence="7 8">
    <name type="scientific">Bradyrhizobium elkanii</name>
    <dbReference type="NCBI Taxonomy" id="29448"/>
    <lineage>
        <taxon>Bacteria</taxon>
        <taxon>Pseudomonadati</taxon>
        <taxon>Pseudomonadota</taxon>
        <taxon>Alphaproteobacteria</taxon>
        <taxon>Hyphomicrobiales</taxon>
        <taxon>Nitrobacteraceae</taxon>
        <taxon>Bradyrhizobium</taxon>
    </lineage>
</organism>
<gene>
    <name evidence="7" type="ORF">FDV58_27275</name>
</gene>
<evidence type="ECO:0000256" key="3">
    <source>
        <dbReference type="ARBA" id="ARBA00038209"/>
    </source>
</evidence>
<proteinExistence type="inferred from homology"/>
<evidence type="ECO:0000256" key="2">
    <source>
        <dbReference type="ARBA" id="ARBA00036080"/>
    </source>
</evidence>
<comment type="catalytic activity">
    <reaction evidence="2">
        <text>UDP-N-acetyl-alpha-D-glucosamine = UDP-N-acetyl-alpha-D-mannosamine</text>
        <dbReference type="Rhea" id="RHEA:17213"/>
        <dbReference type="ChEBI" id="CHEBI:57705"/>
        <dbReference type="ChEBI" id="CHEBI:68623"/>
        <dbReference type="EC" id="5.1.3.14"/>
    </reaction>
</comment>
<protein>
    <recommendedName>
        <fullName evidence="4">UDP-N-acetylglucosamine 2-epimerase (non-hydrolyzing)</fullName>
        <ecNumber evidence="4">5.1.3.14</ecNumber>
    </recommendedName>
</protein>
<accession>A0A4U6RV57</accession>
<evidence type="ECO:0000313" key="8">
    <source>
        <dbReference type="Proteomes" id="UP000305095"/>
    </source>
</evidence>
<evidence type="ECO:0000313" key="7">
    <source>
        <dbReference type="EMBL" id="TKV78251.1"/>
    </source>
</evidence>
<dbReference type="CDD" id="cd03786">
    <property type="entry name" value="GTB_UDP-GlcNAc_2-Epimerase"/>
    <property type="match status" value="1"/>
</dbReference>